<sequence>MTHERNSSRKNRNRSVRSQADLCSKQVARATSALYHCFRSVSKRRIFTPRADRSRGQQNPTIRSVPQMASTEFHNDSQTFRTDSK</sequence>
<gene>
    <name evidence="2" type="ORF">WN51_06155</name>
</gene>
<dbReference type="EMBL" id="KQ435944">
    <property type="protein sequence ID" value="KOX68261.1"/>
    <property type="molecule type" value="Genomic_DNA"/>
</dbReference>
<feature type="region of interest" description="Disordered" evidence="1">
    <location>
        <begin position="48"/>
        <end position="85"/>
    </location>
</feature>
<feature type="region of interest" description="Disordered" evidence="1">
    <location>
        <begin position="1"/>
        <end position="21"/>
    </location>
</feature>
<evidence type="ECO:0000313" key="3">
    <source>
        <dbReference type="Proteomes" id="UP000053105"/>
    </source>
</evidence>
<dbReference type="Proteomes" id="UP000053105">
    <property type="component" value="Unassembled WGS sequence"/>
</dbReference>
<accession>A0A0N0BBZ3</accession>
<evidence type="ECO:0000313" key="2">
    <source>
        <dbReference type="EMBL" id="KOX68261.1"/>
    </source>
</evidence>
<organism evidence="2 3">
    <name type="scientific">Melipona quadrifasciata</name>
    <dbReference type="NCBI Taxonomy" id="166423"/>
    <lineage>
        <taxon>Eukaryota</taxon>
        <taxon>Metazoa</taxon>
        <taxon>Ecdysozoa</taxon>
        <taxon>Arthropoda</taxon>
        <taxon>Hexapoda</taxon>
        <taxon>Insecta</taxon>
        <taxon>Pterygota</taxon>
        <taxon>Neoptera</taxon>
        <taxon>Endopterygota</taxon>
        <taxon>Hymenoptera</taxon>
        <taxon>Apocrita</taxon>
        <taxon>Aculeata</taxon>
        <taxon>Apoidea</taxon>
        <taxon>Anthophila</taxon>
        <taxon>Apidae</taxon>
        <taxon>Melipona</taxon>
    </lineage>
</organism>
<keyword evidence="3" id="KW-1185">Reference proteome</keyword>
<proteinExistence type="predicted"/>
<protein>
    <submittedName>
        <fullName evidence="2">Uncharacterized protein</fullName>
    </submittedName>
</protein>
<feature type="compositionally biased region" description="Polar residues" evidence="1">
    <location>
        <begin position="56"/>
        <end position="85"/>
    </location>
</feature>
<name>A0A0N0BBZ3_9HYME</name>
<reference evidence="2 3" key="1">
    <citation type="submission" date="2015-07" db="EMBL/GenBank/DDBJ databases">
        <title>The genome of Melipona quadrifasciata.</title>
        <authorList>
            <person name="Pan H."/>
            <person name="Kapheim K."/>
        </authorList>
    </citation>
    <scope>NUCLEOTIDE SEQUENCE [LARGE SCALE GENOMIC DNA]</scope>
    <source>
        <strain evidence="2">0111107301</strain>
        <tissue evidence="2">Whole body</tissue>
    </source>
</reference>
<evidence type="ECO:0000256" key="1">
    <source>
        <dbReference type="SAM" id="MobiDB-lite"/>
    </source>
</evidence>
<dbReference type="AlphaFoldDB" id="A0A0N0BBZ3"/>